<dbReference type="Pfam" id="PF05730">
    <property type="entry name" value="CFEM"/>
    <property type="match status" value="1"/>
</dbReference>
<feature type="region of interest" description="Disordered" evidence="5">
    <location>
        <begin position="483"/>
        <end position="504"/>
    </location>
</feature>
<feature type="compositionally biased region" description="Basic and acidic residues" evidence="5">
    <location>
        <begin position="163"/>
        <end position="172"/>
    </location>
</feature>
<organism evidence="7 8">
    <name type="scientific">Microbotryum intermedium</name>
    <dbReference type="NCBI Taxonomy" id="269621"/>
    <lineage>
        <taxon>Eukaryota</taxon>
        <taxon>Fungi</taxon>
        <taxon>Dikarya</taxon>
        <taxon>Basidiomycota</taxon>
        <taxon>Pucciniomycotina</taxon>
        <taxon>Microbotryomycetes</taxon>
        <taxon>Microbotryales</taxon>
        <taxon>Microbotryaceae</taxon>
        <taxon>Microbotryum</taxon>
    </lineage>
</organism>
<feature type="compositionally biased region" description="Low complexity" evidence="5">
    <location>
        <begin position="494"/>
        <end position="504"/>
    </location>
</feature>
<keyword evidence="4" id="KW-1015">Disulfide bond</keyword>
<feature type="region of interest" description="Disordered" evidence="5">
    <location>
        <begin position="377"/>
        <end position="407"/>
    </location>
</feature>
<dbReference type="PROSITE" id="PS52012">
    <property type="entry name" value="CFEM"/>
    <property type="match status" value="1"/>
</dbReference>
<keyword evidence="2" id="KW-0964">Secreted</keyword>
<gene>
    <name evidence="7" type="ORF">BQ2448_3714</name>
</gene>
<comment type="subcellular location">
    <subcellularLocation>
        <location evidence="1">Secreted</location>
    </subcellularLocation>
</comment>
<feature type="domain" description="CFEM" evidence="6">
    <location>
        <begin position="391"/>
        <end position="504"/>
    </location>
</feature>
<dbReference type="Proteomes" id="UP000198372">
    <property type="component" value="Unassembled WGS sequence"/>
</dbReference>
<reference evidence="8" key="1">
    <citation type="submission" date="2016-09" db="EMBL/GenBank/DDBJ databases">
        <authorList>
            <person name="Jeantristanb JTB J.-T."/>
            <person name="Ricardo R."/>
        </authorList>
    </citation>
    <scope>NUCLEOTIDE SEQUENCE [LARGE SCALE GENOMIC DNA]</scope>
</reference>
<dbReference type="AlphaFoldDB" id="A0A238FAS7"/>
<accession>A0A238FAS7</accession>
<dbReference type="GO" id="GO:0005576">
    <property type="term" value="C:extracellular region"/>
    <property type="evidence" value="ECO:0007669"/>
    <property type="project" value="UniProtKB-SubCell"/>
</dbReference>
<feature type="region of interest" description="Disordered" evidence="5">
    <location>
        <begin position="15"/>
        <end position="277"/>
    </location>
</feature>
<dbReference type="InterPro" id="IPR008427">
    <property type="entry name" value="Extracellular_membr_CFEM_dom"/>
</dbReference>
<keyword evidence="8" id="KW-1185">Reference proteome</keyword>
<evidence type="ECO:0000256" key="3">
    <source>
        <dbReference type="ARBA" id="ARBA00022729"/>
    </source>
</evidence>
<evidence type="ECO:0000256" key="1">
    <source>
        <dbReference type="ARBA" id="ARBA00004613"/>
    </source>
</evidence>
<evidence type="ECO:0000256" key="4">
    <source>
        <dbReference type="ARBA" id="ARBA00023157"/>
    </source>
</evidence>
<feature type="compositionally biased region" description="Basic and acidic residues" evidence="5">
    <location>
        <begin position="70"/>
        <end position="90"/>
    </location>
</feature>
<evidence type="ECO:0000313" key="8">
    <source>
        <dbReference type="Proteomes" id="UP000198372"/>
    </source>
</evidence>
<keyword evidence="3" id="KW-0732">Signal</keyword>
<name>A0A238FAS7_9BASI</name>
<feature type="compositionally biased region" description="Basic and acidic residues" evidence="5">
    <location>
        <begin position="96"/>
        <end position="111"/>
    </location>
</feature>
<sequence>MIPKVCHECTVLIAKPRPAECQSKPKLRHGEGKKAPKHMNDAKPEQNGNQNPKPKLKSPVHRPKHVLKKAGPEHRGLKLHDETSKEESSHKPALNEGKRPKNVHKQERESIPEALAHRVHKQRPQATSKQLHKDFVKPETSTSAEPPKDKHKQGGGGATIYKPHGERVEYFGRKPSATKSVHEIGSESKSKPKPKPKSPVRHPKPSVPKAATKAGKPPGETKHDHEHISEEAPTHKAASKEGKGSEKHTKPDRVPPHKKQLEPKQTFAPKSDNHPKPFPNAAVGGAPKIPKKNAMPLACQAEALKASKCKKEDLQCTCRSKAYHSILVTCATASNATYQASLSKYVGDCNKAGHPIAAFSKAKGDSNVDKFHASEAGKANNSSNATHAPKVSSPAAPSGTLKTAQDDGNQDLIGSLPVCARSCPTVAAQQMSNLSQCITVACQCKNAGYQNRFEKCVSKVCNDADQKKVTAVGQKACAAAVGGGQDAPPDANNGSSTGTASPSTSVQPKASSAFGLCSSVTTVFAGAIGVAFATLL</sequence>
<proteinExistence type="predicted"/>
<feature type="compositionally biased region" description="Basic and acidic residues" evidence="5">
    <location>
        <begin position="219"/>
        <end position="262"/>
    </location>
</feature>
<evidence type="ECO:0000256" key="5">
    <source>
        <dbReference type="SAM" id="MobiDB-lite"/>
    </source>
</evidence>
<feature type="compositionally biased region" description="Basic and acidic residues" evidence="5">
    <location>
        <begin position="28"/>
        <end position="44"/>
    </location>
</feature>
<dbReference type="EMBL" id="FMSP01000006">
    <property type="protein sequence ID" value="SCV70952.1"/>
    <property type="molecule type" value="Genomic_DNA"/>
</dbReference>
<protein>
    <submittedName>
        <fullName evidence="7">BQ2448_3714 protein</fullName>
    </submittedName>
</protein>
<evidence type="ECO:0000256" key="2">
    <source>
        <dbReference type="ARBA" id="ARBA00022525"/>
    </source>
</evidence>
<dbReference type="STRING" id="269621.A0A238FAS7"/>
<feature type="compositionally biased region" description="Basic and acidic residues" evidence="5">
    <location>
        <begin position="180"/>
        <end position="190"/>
    </location>
</feature>
<evidence type="ECO:0000313" key="7">
    <source>
        <dbReference type="EMBL" id="SCV70952.1"/>
    </source>
</evidence>
<evidence type="ECO:0000259" key="6">
    <source>
        <dbReference type="PROSITE" id="PS52012"/>
    </source>
</evidence>
<feature type="compositionally biased region" description="Basic residues" evidence="5">
    <location>
        <begin position="191"/>
        <end position="204"/>
    </location>
</feature>
<feature type="compositionally biased region" description="Basic residues" evidence="5">
    <location>
        <begin position="54"/>
        <end position="68"/>
    </location>
</feature>